<feature type="domain" description="Sigma-54 factor interaction" evidence="6">
    <location>
        <begin position="367"/>
        <end position="600"/>
    </location>
</feature>
<organism evidence="7 8">
    <name type="scientific">Lampropedia hyalina DSM 16112</name>
    <dbReference type="NCBI Taxonomy" id="1122156"/>
    <lineage>
        <taxon>Bacteria</taxon>
        <taxon>Pseudomonadati</taxon>
        <taxon>Pseudomonadota</taxon>
        <taxon>Betaproteobacteria</taxon>
        <taxon>Burkholderiales</taxon>
        <taxon>Comamonadaceae</taxon>
        <taxon>Lampropedia</taxon>
    </lineage>
</organism>
<dbReference type="Gene3D" id="1.10.10.60">
    <property type="entry name" value="Homeodomain-like"/>
    <property type="match status" value="1"/>
</dbReference>
<dbReference type="GO" id="GO:0006355">
    <property type="term" value="P:regulation of DNA-templated transcription"/>
    <property type="evidence" value="ECO:0007669"/>
    <property type="project" value="InterPro"/>
</dbReference>
<proteinExistence type="predicted"/>
<keyword evidence="3" id="KW-0805">Transcription regulation</keyword>
<dbReference type="PROSITE" id="PS50045">
    <property type="entry name" value="SIGMA54_INTERACT_4"/>
    <property type="match status" value="1"/>
</dbReference>
<dbReference type="PROSITE" id="PS00688">
    <property type="entry name" value="SIGMA54_INTERACT_3"/>
    <property type="match status" value="1"/>
</dbReference>
<dbReference type="SUPFAM" id="SSF52540">
    <property type="entry name" value="P-loop containing nucleoside triphosphate hydrolases"/>
    <property type="match status" value="1"/>
</dbReference>
<dbReference type="InterPro" id="IPR058031">
    <property type="entry name" value="AAA_lid_NorR"/>
</dbReference>
<dbReference type="Pfam" id="PF01590">
    <property type="entry name" value="GAF"/>
    <property type="match status" value="1"/>
</dbReference>
<accession>A0A1M4XJD9</accession>
<dbReference type="FunFam" id="3.40.50.300:FF:000006">
    <property type="entry name" value="DNA-binding transcriptional regulator NtrC"/>
    <property type="match status" value="1"/>
</dbReference>
<dbReference type="InterPro" id="IPR025943">
    <property type="entry name" value="Sigma_54_int_dom_ATP-bd_2"/>
</dbReference>
<dbReference type="PROSITE" id="PS00676">
    <property type="entry name" value="SIGMA54_INTERACT_2"/>
    <property type="match status" value="1"/>
</dbReference>
<evidence type="ECO:0000259" key="6">
    <source>
        <dbReference type="PROSITE" id="PS50045"/>
    </source>
</evidence>
<evidence type="ECO:0000256" key="3">
    <source>
        <dbReference type="ARBA" id="ARBA00023015"/>
    </source>
</evidence>
<evidence type="ECO:0000313" key="7">
    <source>
        <dbReference type="EMBL" id="SHE93521.1"/>
    </source>
</evidence>
<dbReference type="InterPro" id="IPR009057">
    <property type="entry name" value="Homeodomain-like_sf"/>
</dbReference>
<dbReference type="Proteomes" id="UP000184327">
    <property type="component" value="Unassembled WGS sequence"/>
</dbReference>
<name>A0A1M4XJD9_9BURK</name>
<keyword evidence="8" id="KW-1185">Reference proteome</keyword>
<keyword evidence="5" id="KW-0804">Transcription</keyword>
<evidence type="ECO:0000313" key="8">
    <source>
        <dbReference type="Proteomes" id="UP000184327"/>
    </source>
</evidence>
<dbReference type="Gene3D" id="1.10.8.60">
    <property type="match status" value="1"/>
</dbReference>
<evidence type="ECO:0000256" key="1">
    <source>
        <dbReference type="ARBA" id="ARBA00022741"/>
    </source>
</evidence>
<dbReference type="PANTHER" id="PTHR32071:SF81">
    <property type="entry name" value="PROPIONATE CATABOLISM OPERON REGULATORY PROTEIN"/>
    <property type="match status" value="1"/>
</dbReference>
<dbReference type="InterPro" id="IPR003593">
    <property type="entry name" value="AAA+_ATPase"/>
</dbReference>
<dbReference type="EMBL" id="FQUZ01000009">
    <property type="protein sequence ID" value="SHE93521.1"/>
    <property type="molecule type" value="Genomic_DNA"/>
</dbReference>
<dbReference type="OrthoDB" id="9761705at2"/>
<gene>
    <name evidence="7" type="ORF">SAMN02745117_01076</name>
</gene>
<dbReference type="InterPro" id="IPR003018">
    <property type="entry name" value="GAF"/>
</dbReference>
<dbReference type="CDD" id="cd00009">
    <property type="entry name" value="AAA"/>
    <property type="match status" value="1"/>
</dbReference>
<dbReference type="PROSITE" id="PS00675">
    <property type="entry name" value="SIGMA54_INTERACT_1"/>
    <property type="match status" value="1"/>
</dbReference>
<dbReference type="InterPro" id="IPR002197">
    <property type="entry name" value="HTH_Fis"/>
</dbReference>
<dbReference type="AlphaFoldDB" id="A0A1M4XJD9"/>
<dbReference type="InterPro" id="IPR027417">
    <property type="entry name" value="P-loop_NTPase"/>
</dbReference>
<dbReference type="InterPro" id="IPR025662">
    <property type="entry name" value="Sigma_54_int_dom_ATP-bd_1"/>
</dbReference>
<sequence length="705" mass="76367">MPFLNAQPYSNPSQDSQIVRAWRAFLRGEYHAGLGNLRPVVGFSWQRCHDAHVNPNQQNAPILGEGADMLSSIQKELLDASLPVMKEARAYLAESGSIMALADAQARILRTEGDTRTLGLAENIHFLPGAGWGEQDCGTNAIGTALAIGQPIQVHSAEHYCEGIQRWTCSAAVIRNPVDNAIAGAVDLSGLSSSYVRQNLALAVQMAGRIESRLMEAELQWRYRLLDAAMDRLSDAGRDGVLLFDRRGRLLKANDKAGQVLMDSSLTGRRLASLTLEAVARFEGRIDTSCSSVRLDFDAVRQEAVVVNGHTLGTVVIVPARSRYQAAEAVPHAAPAMPRATAWNAQANHGPQEQQQTGAGKGAFASVVGRSAAIAQAIATARQLAPSRVSVLLLGDTGVGKEVFAKALHDEHMLASGKTAPFVAINCGGMSRELLSSELFGYAEGAFTGARRGGMVGKIEAADGGTLFLDEIGEMPLDLQPHFLRVLEESEVHRLGETRPRKVNFRLVAATHRNLQEEVRAGRFRMDLFYRIAVTTIRLPSLCDRQGDISLLVMHYLQQLADIHQVARPAIAPQVLDALQAYAWPGNVRELRNALEAMVLTCKGGMIELPDLPHTLLQALETCQLPRHAEVAAMPPVVSVAPAATLADGERDALMRSIRLCHGNLTAVAKQLGIAKSTVYLKVQRYQLQGAIDAIRRIPARREVG</sequence>
<dbReference type="InterPro" id="IPR025944">
    <property type="entry name" value="Sigma_54_int_dom_CS"/>
</dbReference>
<protein>
    <submittedName>
        <fullName evidence="7">Transcriptional regulator of acetoin/glycerol metabolism</fullName>
    </submittedName>
</protein>
<dbReference type="GO" id="GO:0005524">
    <property type="term" value="F:ATP binding"/>
    <property type="evidence" value="ECO:0007669"/>
    <property type="project" value="UniProtKB-KW"/>
</dbReference>
<keyword evidence="2" id="KW-0067">ATP-binding</keyword>
<dbReference type="STRING" id="1122156.SAMN02745117_01076"/>
<reference evidence="7 8" key="1">
    <citation type="submission" date="2016-11" db="EMBL/GenBank/DDBJ databases">
        <authorList>
            <person name="Jaros S."/>
            <person name="Januszkiewicz K."/>
            <person name="Wedrychowicz H."/>
        </authorList>
    </citation>
    <scope>NUCLEOTIDE SEQUENCE [LARGE SCALE GENOMIC DNA]</scope>
    <source>
        <strain evidence="7 8">DSM 16112</strain>
    </source>
</reference>
<dbReference type="RefSeq" id="WP_073355478.1">
    <property type="nucleotide sequence ID" value="NZ_FQUZ01000009.1"/>
</dbReference>
<dbReference type="Pfam" id="PF25601">
    <property type="entry name" value="AAA_lid_14"/>
    <property type="match status" value="1"/>
</dbReference>
<dbReference type="Gene3D" id="3.40.50.300">
    <property type="entry name" value="P-loop containing nucleotide triphosphate hydrolases"/>
    <property type="match status" value="1"/>
</dbReference>
<dbReference type="InterPro" id="IPR002078">
    <property type="entry name" value="Sigma_54_int"/>
</dbReference>
<dbReference type="GO" id="GO:0043565">
    <property type="term" value="F:sequence-specific DNA binding"/>
    <property type="evidence" value="ECO:0007669"/>
    <property type="project" value="InterPro"/>
</dbReference>
<dbReference type="Pfam" id="PF00158">
    <property type="entry name" value="Sigma54_activat"/>
    <property type="match status" value="1"/>
</dbReference>
<dbReference type="InterPro" id="IPR029016">
    <property type="entry name" value="GAF-like_dom_sf"/>
</dbReference>
<dbReference type="Gene3D" id="3.30.450.40">
    <property type="match status" value="1"/>
</dbReference>
<evidence type="ECO:0000256" key="4">
    <source>
        <dbReference type="ARBA" id="ARBA00023125"/>
    </source>
</evidence>
<dbReference type="SMART" id="SM00382">
    <property type="entry name" value="AAA"/>
    <property type="match status" value="1"/>
</dbReference>
<dbReference type="Pfam" id="PF02954">
    <property type="entry name" value="HTH_8"/>
    <property type="match status" value="1"/>
</dbReference>
<keyword evidence="1" id="KW-0547">Nucleotide-binding</keyword>
<evidence type="ECO:0000256" key="2">
    <source>
        <dbReference type="ARBA" id="ARBA00022840"/>
    </source>
</evidence>
<evidence type="ECO:0000256" key="5">
    <source>
        <dbReference type="ARBA" id="ARBA00023163"/>
    </source>
</evidence>
<keyword evidence="4" id="KW-0238">DNA-binding</keyword>
<dbReference type="PANTHER" id="PTHR32071">
    <property type="entry name" value="TRANSCRIPTIONAL REGULATORY PROTEIN"/>
    <property type="match status" value="1"/>
</dbReference>
<dbReference type="SUPFAM" id="SSF46689">
    <property type="entry name" value="Homeodomain-like"/>
    <property type="match status" value="1"/>
</dbReference>